<accession>A0A2X4R8Y5</accession>
<gene>
    <name evidence="2" type="ORF">NCTC10288_00347</name>
</gene>
<feature type="domain" description="DUF4236" evidence="1">
    <location>
        <begin position="22"/>
        <end position="70"/>
    </location>
</feature>
<dbReference type="KEGG" id="cmin:NCTC10288_00347"/>
<dbReference type="AlphaFoldDB" id="A0A2X4R8Y5"/>
<dbReference type="STRING" id="38301.NX84_11220"/>
<sequence length="74" mass="8233">MLSLVFLAQLRIRAKLAGMGIYYRKRKKTGKNSWINVSGSGASMSTKVGPVTFNSRGGMWVNLPGGLNFRGRWR</sequence>
<dbReference type="Proteomes" id="UP000249264">
    <property type="component" value="Chromosome 1"/>
</dbReference>
<evidence type="ECO:0000313" key="3">
    <source>
        <dbReference type="Proteomes" id="UP000249264"/>
    </source>
</evidence>
<proteinExistence type="predicted"/>
<organism evidence="2 3">
    <name type="scientific">Corynebacterium minutissimum</name>
    <dbReference type="NCBI Taxonomy" id="38301"/>
    <lineage>
        <taxon>Bacteria</taxon>
        <taxon>Bacillati</taxon>
        <taxon>Actinomycetota</taxon>
        <taxon>Actinomycetes</taxon>
        <taxon>Mycobacteriales</taxon>
        <taxon>Corynebacteriaceae</taxon>
        <taxon>Corynebacterium</taxon>
    </lineage>
</organism>
<protein>
    <submittedName>
        <fullName evidence="2">Putative secreted protein</fullName>
    </submittedName>
</protein>
<evidence type="ECO:0000313" key="2">
    <source>
        <dbReference type="EMBL" id="SQH98589.1"/>
    </source>
</evidence>
<reference evidence="2 3" key="1">
    <citation type="submission" date="2018-06" db="EMBL/GenBank/DDBJ databases">
        <authorList>
            <consortium name="Pathogen Informatics"/>
            <person name="Doyle S."/>
        </authorList>
    </citation>
    <scope>NUCLEOTIDE SEQUENCE [LARGE SCALE GENOMIC DNA]</scope>
    <source>
        <strain evidence="2 3">NCTC10288</strain>
    </source>
</reference>
<name>A0A2X4R8Y5_9CORY</name>
<evidence type="ECO:0000259" key="1">
    <source>
        <dbReference type="Pfam" id="PF14020"/>
    </source>
</evidence>
<dbReference type="InterPro" id="IPR025330">
    <property type="entry name" value="DUF4236"/>
</dbReference>
<dbReference type="Pfam" id="PF14020">
    <property type="entry name" value="DUF4236"/>
    <property type="match status" value="1"/>
</dbReference>
<dbReference type="EMBL" id="LS483460">
    <property type="protein sequence ID" value="SQH98589.1"/>
    <property type="molecule type" value="Genomic_DNA"/>
</dbReference>